<dbReference type="InterPro" id="IPR008878">
    <property type="entry name" value="Transposase_IS66_Orf2"/>
</dbReference>
<reference evidence="1" key="1">
    <citation type="submission" date="2020-08" db="EMBL/GenBank/DDBJ databases">
        <title>Genome public.</title>
        <authorList>
            <person name="Liu C."/>
            <person name="Sun Q."/>
        </authorList>
    </citation>
    <scope>NUCLEOTIDE SEQUENCE</scope>
    <source>
        <strain evidence="1">BX15</strain>
    </source>
</reference>
<evidence type="ECO:0000313" key="1">
    <source>
        <dbReference type="EMBL" id="MBC5771220.1"/>
    </source>
</evidence>
<organism evidence="1 2">
    <name type="scientific">Dysosmobacter segnis</name>
    <dbReference type="NCBI Taxonomy" id="2763042"/>
    <lineage>
        <taxon>Bacteria</taxon>
        <taxon>Bacillati</taxon>
        <taxon>Bacillota</taxon>
        <taxon>Clostridia</taxon>
        <taxon>Eubacteriales</taxon>
        <taxon>Oscillospiraceae</taxon>
        <taxon>Dysosmobacter</taxon>
    </lineage>
</organism>
<dbReference type="AlphaFoldDB" id="A0A923MJF4"/>
<evidence type="ECO:0000313" key="2">
    <source>
        <dbReference type="Proteomes" id="UP000620327"/>
    </source>
</evidence>
<protein>
    <submittedName>
        <fullName evidence="1">IS66 family insertion sequence element accessory protein TnpB</fullName>
    </submittedName>
</protein>
<accession>A0A923MJF4</accession>
<dbReference type="EMBL" id="JACOQI010000014">
    <property type="protein sequence ID" value="MBC5771220.1"/>
    <property type="molecule type" value="Genomic_DNA"/>
</dbReference>
<dbReference type="Proteomes" id="UP000620327">
    <property type="component" value="Unassembled WGS sequence"/>
</dbReference>
<name>A0A923MJF4_9FIRM</name>
<keyword evidence="2" id="KW-1185">Reference proteome</keyword>
<dbReference type="Pfam" id="PF05717">
    <property type="entry name" value="TnpB_IS66"/>
    <property type="match status" value="1"/>
</dbReference>
<comment type="caution">
    <text evidence="1">The sequence shown here is derived from an EMBL/GenBank/DDBJ whole genome shotgun (WGS) entry which is preliminary data.</text>
</comment>
<gene>
    <name evidence="1" type="ORF">H8Z83_12985</name>
</gene>
<proteinExistence type="predicted"/>
<sequence length="44" mass="5035">MDPTDSSLSLFCGKSRSQLKALLWEPDGFILLSKQLSNSRYWKS</sequence>